<dbReference type="InterPro" id="IPR029055">
    <property type="entry name" value="Ntn_hydrolases_N"/>
</dbReference>
<organism evidence="3 4">
    <name type="scientific">Infirmifilum lucidum</name>
    <dbReference type="NCBI Taxonomy" id="2776706"/>
    <lineage>
        <taxon>Archaea</taxon>
        <taxon>Thermoproteota</taxon>
        <taxon>Thermoprotei</taxon>
        <taxon>Thermofilales</taxon>
        <taxon>Thermofilaceae</taxon>
        <taxon>Infirmifilum</taxon>
    </lineage>
</organism>
<dbReference type="PANTHER" id="PTHR42824:SF1">
    <property type="entry name" value="GLUTAMINE AMIDOTRANSFERASE YAFJ-RELATED"/>
    <property type="match status" value="1"/>
</dbReference>
<dbReference type="Gene3D" id="3.60.20.10">
    <property type="entry name" value="Glutamine Phosphoribosylpyrophosphate, subunit 1, domain 1"/>
    <property type="match status" value="1"/>
</dbReference>
<dbReference type="InterPro" id="IPR026869">
    <property type="entry name" value="EgtC-like"/>
</dbReference>
<evidence type="ECO:0000259" key="2">
    <source>
        <dbReference type="PROSITE" id="PS51278"/>
    </source>
</evidence>
<evidence type="ECO:0000313" key="4">
    <source>
        <dbReference type="Proteomes" id="UP000594121"/>
    </source>
</evidence>
<dbReference type="PANTHER" id="PTHR42824">
    <property type="entry name" value="GLUTAMINE AMIDOTRANSFERASE"/>
    <property type="match status" value="1"/>
</dbReference>
<sequence>MCRLFGYIARRPVNPSFAFFSGEANLYTLSQIHNDGWGVAWTSSAGWELYKEGVALYKSENARKVLQQVNSMLAIAHIRKASPEFGEVNYENTHPFVADGWAFAHNGTVRSYSELRRLLGDRASRLQGKTDSEAFFHLILKFVEEARDPVEGVALAVSEVDRLEYTSINSVFSDGSRLYALNKFRSTNTEYYTMYIGRFMIEGVELVAVASQPLGGLEGWERVGNGKLVVVDRTLTPTVYHLG</sequence>
<dbReference type="GO" id="GO:0016740">
    <property type="term" value="F:transferase activity"/>
    <property type="evidence" value="ECO:0007669"/>
    <property type="project" value="UniProtKB-KW"/>
</dbReference>
<keyword evidence="1 3" id="KW-0315">Glutamine amidotransferase</keyword>
<dbReference type="GeneID" id="59149920"/>
<keyword evidence="4" id="KW-1185">Reference proteome</keyword>
<gene>
    <name evidence="3" type="ORF">IG193_08450</name>
</gene>
<dbReference type="EMBL" id="CP062310">
    <property type="protein sequence ID" value="QOJ78764.1"/>
    <property type="molecule type" value="Genomic_DNA"/>
</dbReference>
<feature type="domain" description="Glutamine amidotransferase type-2" evidence="2">
    <location>
        <begin position="2"/>
        <end position="234"/>
    </location>
</feature>
<proteinExistence type="predicted"/>
<keyword evidence="3" id="KW-0808">Transferase</keyword>
<dbReference type="Pfam" id="PF13230">
    <property type="entry name" value="GATase_4"/>
    <property type="match status" value="1"/>
</dbReference>
<accession>A0A7L9FIL5</accession>
<name>A0A7L9FIL5_9CREN</name>
<dbReference type="KEGG" id="thel:IG193_08450"/>
<dbReference type="PROSITE" id="PS51278">
    <property type="entry name" value="GATASE_TYPE_2"/>
    <property type="match status" value="1"/>
</dbReference>
<dbReference type="SUPFAM" id="SSF56235">
    <property type="entry name" value="N-terminal nucleophile aminohydrolases (Ntn hydrolases)"/>
    <property type="match status" value="1"/>
</dbReference>
<reference evidence="3 4" key="1">
    <citation type="submission" date="2020-10" db="EMBL/GenBank/DDBJ databases">
        <title>Thermofilum lucidum 3507LT sp. nov. a novel member of Thermofilaceae family isolated from Chile hot spring, and proposal of description order Thermofilales.</title>
        <authorList>
            <person name="Zayulina K.S."/>
            <person name="Elcheninov A.G."/>
            <person name="Toshchakov S.V."/>
            <person name="Kublanov I.V."/>
        </authorList>
    </citation>
    <scope>NUCLEOTIDE SEQUENCE [LARGE SCALE GENOMIC DNA]</scope>
    <source>
        <strain evidence="3 4">3507LT</strain>
    </source>
</reference>
<evidence type="ECO:0000313" key="3">
    <source>
        <dbReference type="EMBL" id="QOJ78764.1"/>
    </source>
</evidence>
<dbReference type="InterPro" id="IPR017932">
    <property type="entry name" value="GATase_2_dom"/>
</dbReference>
<dbReference type="CDD" id="cd01908">
    <property type="entry name" value="YafJ"/>
    <property type="match status" value="1"/>
</dbReference>
<dbReference type="InParanoid" id="A0A7L9FIL5"/>
<protein>
    <submittedName>
        <fullName evidence="3">Class II glutamine amidotransferase</fullName>
    </submittedName>
</protein>
<evidence type="ECO:0000256" key="1">
    <source>
        <dbReference type="ARBA" id="ARBA00022962"/>
    </source>
</evidence>
<dbReference type="RefSeq" id="WP_192818736.1">
    <property type="nucleotide sequence ID" value="NZ_CP062310.1"/>
</dbReference>
<dbReference type="AlphaFoldDB" id="A0A7L9FIL5"/>
<dbReference type="Proteomes" id="UP000594121">
    <property type="component" value="Chromosome"/>
</dbReference>